<keyword evidence="8 9" id="KW-0472">Membrane</keyword>
<dbReference type="InterPro" id="IPR005807">
    <property type="entry name" value="SecE_bac"/>
</dbReference>
<dbReference type="PROSITE" id="PS01067">
    <property type="entry name" value="SECE_SEC61G"/>
    <property type="match status" value="1"/>
</dbReference>
<dbReference type="InterPro" id="IPR038379">
    <property type="entry name" value="SecE_sf"/>
</dbReference>
<dbReference type="EMBL" id="VIWT01000001">
    <property type="protein sequence ID" value="TWF99444.1"/>
    <property type="molecule type" value="Genomic_DNA"/>
</dbReference>
<dbReference type="GO" id="GO:0009306">
    <property type="term" value="P:protein secretion"/>
    <property type="evidence" value="ECO:0007669"/>
    <property type="project" value="UniProtKB-UniRule"/>
</dbReference>
<keyword evidence="3 9" id="KW-1003">Cell membrane</keyword>
<comment type="subcellular location">
    <subcellularLocation>
        <location evidence="9">Cell membrane</location>
        <topology evidence="9">Single-pass membrane protein</topology>
    </subcellularLocation>
    <subcellularLocation>
        <location evidence="1">Membrane</location>
    </subcellularLocation>
</comment>
<evidence type="ECO:0000256" key="4">
    <source>
        <dbReference type="ARBA" id="ARBA00022692"/>
    </source>
</evidence>
<dbReference type="Gene3D" id="1.20.5.1030">
    <property type="entry name" value="Preprotein translocase secy subunit"/>
    <property type="match status" value="1"/>
</dbReference>
<evidence type="ECO:0000256" key="9">
    <source>
        <dbReference type="HAMAP-Rule" id="MF_00422"/>
    </source>
</evidence>
<name>A0A561UJB5_9ACTN</name>
<evidence type="ECO:0000256" key="7">
    <source>
        <dbReference type="ARBA" id="ARBA00023010"/>
    </source>
</evidence>
<organism evidence="11 12">
    <name type="scientific">Kitasatospora viridis</name>
    <dbReference type="NCBI Taxonomy" id="281105"/>
    <lineage>
        <taxon>Bacteria</taxon>
        <taxon>Bacillati</taxon>
        <taxon>Actinomycetota</taxon>
        <taxon>Actinomycetes</taxon>
        <taxon>Kitasatosporales</taxon>
        <taxon>Streptomycetaceae</taxon>
        <taxon>Kitasatospora</taxon>
    </lineage>
</organism>
<evidence type="ECO:0000256" key="2">
    <source>
        <dbReference type="ARBA" id="ARBA00022448"/>
    </source>
</evidence>
<proteinExistence type="inferred from homology"/>
<keyword evidence="4 9" id="KW-0812">Transmembrane</keyword>
<dbReference type="Proteomes" id="UP000317940">
    <property type="component" value="Unassembled WGS sequence"/>
</dbReference>
<dbReference type="GO" id="GO:0008320">
    <property type="term" value="F:protein transmembrane transporter activity"/>
    <property type="evidence" value="ECO:0007669"/>
    <property type="project" value="UniProtKB-UniRule"/>
</dbReference>
<evidence type="ECO:0000256" key="10">
    <source>
        <dbReference type="SAM" id="MobiDB-lite"/>
    </source>
</evidence>
<comment type="similarity">
    <text evidence="9">Belongs to the SecE/SEC61-gamma family.</text>
</comment>
<evidence type="ECO:0000313" key="12">
    <source>
        <dbReference type="Proteomes" id="UP000317940"/>
    </source>
</evidence>
<keyword evidence="5 9" id="KW-0653">Protein transport</keyword>
<evidence type="ECO:0000313" key="11">
    <source>
        <dbReference type="EMBL" id="TWF99444.1"/>
    </source>
</evidence>
<evidence type="ECO:0000256" key="1">
    <source>
        <dbReference type="ARBA" id="ARBA00004370"/>
    </source>
</evidence>
<dbReference type="HAMAP" id="MF_00422">
    <property type="entry name" value="SecE"/>
    <property type="match status" value="1"/>
</dbReference>
<evidence type="ECO:0000256" key="3">
    <source>
        <dbReference type="ARBA" id="ARBA00022475"/>
    </source>
</evidence>
<dbReference type="PANTHER" id="PTHR33910:SF1">
    <property type="entry name" value="PROTEIN TRANSLOCASE SUBUNIT SECE"/>
    <property type="match status" value="1"/>
</dbReference>
<comment type="caution">
    <text evidence="11">The sequence shown here is derived from an EMBL/GenBank/DDBJ whole genome shotgun (WGS) entry which is preliminary data.</text>
</comment>
<dbReference type="AlphaFoldDB" id="A0A561UJB5"/>
<evidence type="ECO:0000256" key="6">
    <source>
        <dbReference type="ARBA" id="ARBA00022989"/>
    </source>
</evidence>
<dbReference type="OrthoDB" id="9805743at2"/>
<dbReference type="GO" id="GO:0043952">
    <property type="term" value="P:protein transport by the Sec complex"/>
    <property type="evidence" value="ECO:0007669"/>
    <property type="project" value="UniProtKB-UniRule"/>
</dbReference>
<feature type="transmembrane region" description="Helical" evidence="9">
    <location>
        <begin position="93"/>
        <end position="114"/>
    </location>
</feature>
<dbReference type="InterPro" id="IPR001901">
    <property type="entry name" value="Translocase_SecE/Sec61-g"/>
</dbReference>
<comment type="function">
    <text evidence="9">Essential subunit of the Sec protein translocation channel SecYEG. Clamps together the 2 halves of SecY. May contact the channel plug during translocation.</text>
</comment>
<comment type="subunit">
    <text evidence="9">Component of the Sec protein translocase complex. Heterotrimer consisting of SecY, SecE and SecG subunits. The heterotrimers can form oligomers, although 1 heterotrimer is thought to be able to translocate proteins. Interacts with the ribosome. Interacts with SecDF, and other proteins may be involved. Interacts with SecA.</text>
</comment>
<dbReference type="PANTHER" id="PTHR33910">
    <property type="entry name" value="PROTEIN TRANSLOCASE SUBUNIT SECE"/>
    <property type="match status" value="1"/>
</dbReference>
<keyword evidence="6 9" id="KW-1133">Transmembrane helix</keyword>
<accession>A0A561UJB5</accession>
<dbReference type="GO" id="GO:0005886">
    <property type="term" value="C:plasma membrane"/>
    <property type="evidence" value="ECO:0007669"/>
    <property type="project" value="UniProtKB-SubCell"/>
</dbReference>
<reference evidence="11 12" key="1">
    <citation type="submission" date="2019-06" db="EMBL/GenBank/DDBJ databases">
        <title>Sequencing the genomes of 1000 actinobacteria strains.</title>
        <authorList>
            <person name="Klenk H.-P."/>
        </authorList>
    </citation>
    <scope>NUCLEOTIDE SEQUENCE [LARGE SCALE GENOMIC DNA]</scope>
    <source>
        <strain evidence="11 12">DSM 44826</strain>
    </source>
</reference>
<dbReference type="NCBIfam" id="TIGR00964">
    <property type="entry name" value="secE_bact"/>
    <property type="match status" value="1"/>
</dbReference>
<keyword evidence="7 9" id="KW-0811">Translocation</keyword>
<dbReference type="Pfam" id="PF00584">
    <property type="entry name" value="SecE"/>
    <property type="match status" value="1"/>
</dbReference>
<dbReference type="GO" id="GO:0065002">
    <property type="term" value="P:intracellular protein transmembrane transport"/>
    <property type="evidence" value="ECO:0007669"/>
    <property type="project" value="UniProtKB-UniRule"/>
</dbReference>
<keyword evidence="2 9" id="KW-0813">Transport</keyword>
<evidence type="ECO:0000256" key="5">
    <source>
        <dbReference type="ARBA" id="ARBA00022927"/>
    </source>
</evidence>
<gene>
    <name evidence="9" type="primary">secE</name>
    <name evidence="11" type="ORF">FHX73_113291</name>
</gene>
<dbReference type="GO" id="GO:0006605">
    <property type="term" value="P:protein targeting"/>
    <property type="evidence" value="ECO:0007669"/>
    <property type="project" value="UniProtKB-UniRule"/>
</dbReference>
<feature type="region of interest" description="Disordered" evidence="10">
    <location>
        <begin position="1"/>
        <end position="62"/>
    </location>
</feature>
<evidence type="ECO:0000256" key="8">
    <source>
        <dbReference type="ARBA" id="ARBA00023136"/>
    </source>
</evidence>
<protein>
    <recommendedName>
        <fullName evidence="9">Protein translocase subunit SecE</fullName>
    </recommendedName>
</protein>
<feature type="compositionally biased region" description="Polar residues" evidence="10">
    <location>
        <begin position="1"/>
        <end position="16"/>
    </location>
</feature>
<dbReference type="RefSeq" id="WP_145905709.1">
    <property type="nucleotide sequence ID" value="NZ_BAAAMZ010000006.1"/>
</dbReference>
<sequence length="127" mass="13783">MTETTGSTATPESGNSDAAEDAAVDAVSEDGVAEDDKSLSRRKRKRANKELGGEGAKSGGKRAKRGLFARAGLYYRQIIAELRKVVWPTRSELMNYTSVVVVFVAVVMTLVATMDWGFAKATFWIFG</sequence>
<feature type="compositionally biased region" description="Acidic residues" evidence="10">
    <location>
        <begin position="18"/>
        <end position="33"/>
    </location>
</feature>
<keyword evidence="12" id="KW-1185">Reference proteome</keyword>